<dbReference type="PANTHER" id="PTHR43963">
    <property type="entry name" value="CARBONYL REDUCTASE 1-RELATED"/>
    <property type="match status" value="1"/>
</dbReference>
<dbReference type="InterPro" id="IPR002347">
    <property type="entry name" value="SDR_fam"/>
</dbReference>
<keyword evidence="3" id="KW-0560">Oxidoreductase</keyword>
<name>A0A813IRK7_POLGL</name>
<dbReference type="Pfam" id="PF00106">
    <property type="entry name" value="adh_short"/>
    <property type="match status" value="1"/>
</dbReference>
<dbReference type="EMBL" id="CAJNNW010016257">
    <property type="protein sequence ID" value="CAE8658793.1"/>
    <property type="molecule type" value="Genomic_DNA"/>
</dbReference>
<evidence type="ECO:0008006" key="7">
    <source>
        <dbReference type="Google" id="ProtNLM"/>
    </source>
</evidence>
<evidence type="ECO:0000256" key="3">
    <source>
        <dbReference type="ARBA" id="ARBA00023002"/>
    </source>
</evidence>
<dbReference type="PANTHER" id="PTHR43963:SF6">
    <property type="entry name" value="CHAIN DEHYDROGENASE FAMILY PROTEIN, PUTATIVE (AFU_ORTHOLOGUE AFUA_3G15350)-RELATED"/>
    <property type="match status" value="1"/>
</dbReference>
<protein>
    <recommendedName>
        <fullName evidence="7">Protochlorophyllide reductase</fullName>
    </recommendedName>
</protein>
<keyword evidence="2" id="KW-0521">NADP</keyword>
<dbReference type="PRINTS" id="PR00081">
    <property type="entry name" value="GDHRDH"/>
</dbReference>
<feature type="non-terminal residue" evidence="5">
    <location>
        <position position="654"/>
    </location>
</feature>
<comment type="caution">
    <text evidence="5">The sequence shown here is derived from an EMBL/GenBank/DDBJ whole genome shotgun (WGS) entry which is preliminary data.</text>
</comment>
<evidence type="ECO:0000256" key="1">
    <source>
        <dbReference type="ARBA" id="ARBA00006484"/>
    </source>
</evidence>
<accession>A0A813IRK7</accession>
<reference evidence="5" key="1">
    <citation type="submission" date="2021-02" db="EMBL/GenBank/DDBJ databases">
        <authorList>
            <person name="Dougan E. K."/>
            <person name="Rhodes N."/>
            <person name="Thang M."/>
            <person name="Chan C."/>
        </authorList>
    </citation>
    <scope>NUCLEOTIDE SEQUENCE</scope>
</reference>
<evidence type="ECO:0000256" key="4">
    <source>
        <dbReference type="SAM" id="MobiDB-lite"/>
    </source>
</evidence>
<feature type="compositionally biased region" description="Low complexity" evidence="4">
    <location>
        <begin position="238"/>
        <end position="253"/>
    </location>
</feature>
<gene>
    <name evidence="5" type="ORF">PGLA2088_LOCUS13570</name>
</gene>
<feature type="region of interest" description="Disordered" evidence="4">
    <location>
        <begin position="238"/>
        <end position="281"/>
    </location>
</feature>
<dbReference type="SUPFAM" id="SSF51735">
    <property type="entry name" value="NAD(P)-binding Rossmann-fold domains"/>
    <property type="match status" value="1"/>
</dbReference>
<dbReference type="AlphaFoldDB" id="A0A813IRK7"/>
<sequence length="654" mass="67996">QSRSPSPARRRSPRKQVLSATDPWACQLCAHRDIAPSTPQCPTCSRPRGTELKRDYQTTEELTQSVVDALGGGYKYGGSTSSSTHRKGKVEYNSGQAARRDVAASGRAAAAPAATHPCSGFGLARGAVGPSASGQSAQHAHHNTQAPSSVPASPSRSTGNRFGASKLTWADDTYEEGFGPNGGGGFGEPNATGFGGQSQSGFGASATGRSFGATGAGFGAKMTTGGFGATGTGGGFGASSTSTAASSGSPTASRKNRPDGAGARLGGMPRRFPGGDMREDPRMADLDALDRELDREEAEAAGRRGGQAASGSPIRGYGAAAPEQQPHPMEHARRAANASVQQASSLAFRYFLPAGGMLRRRMPWEFSSGFALVTGANRSPGIGNEIARGLAQKLPAGSTVILTSRDRAMGLEAEAGLKEEGLNVVFQQLDVCDAASVEALQAFVSTTFGGLDVIVNNAGLAFPMADPTPFPEQARRTVEVNYYGTKRVIESLRPLLRPGFCLVGISSTAGQLGSSWSPALKQRLLAEDLTVAGLDAIAEEFVAAAATGRHKDLGFPGTAYGTSKTLMTQLHRVLARDMPSPCLVTAVCPGLCRTYMATGRGTFMSNVLWLVSFVVGNSAAGGADTPLWLCCELPEEDRAEYHGKFVRGRAICAY</sequence>
<dbReference type="Proteomes" id="UP000626109">
    <property type="component" value="Unassembled WGS sequence"/>
</dbReference>
<dbReference type="Gene3D" id="3.40.50.720">
    <property type="entry name" value="NAD(P)-binding Rossmann-like Domain"/>
    <property type="match status" value="1"/>
</dbReference>
<feature type="compositionally biased region" description="Low complexity" evidence="4">
    <location>
        <begin position="146"/>
        <end position="157"/>
    </location>
</feature>
<proteinExistence type="inferred from homology"/>
<evidence type="ECO:0000256" key="2">
    <source>
        <dbReference type="ARBA" id="ARBA00022857"/>
    </source>
</evidence>
<feature type="region of interest" description="Disordered" evidence="4">
    <location>
        <begin position="296"/>
        <end position="338"/>
    </location>
</feature>
<comment type="similarity">
    <text evidence="1">Belongs to the short-chain dehydrogenases/reductases (SDR) family.</text>
</comment>
<evidence type="ECO:0000313" key="6">
    <source>
        <dbReference type="Proteomes" id="UP000626109"/>
    </source>
</evidence>
<evidence type="ECO:0000313" key="5">
    <source>
        <dbReference type="EMBL" id="CAE8658793.1"/>
    </source>
</evidence>
<organism evidence="5 6">
    <name type="scientific">Polarella glacialis</name>
    <name type="common">Dinoflagellate</name>
    <dbReference type="NCBI Taxonomy" id="89957"/>
    <lineage>
        <taxon>Eukaryota</taxon>
        <taxon>Sar</taxon>
        <taxon>Alveolata</taxon>
        <taxon>Dinophyceae</taxon>
        <taxon>Suessiales</taxon>
        <taxon>Suessiaceae</taxon>
        <taxon>Polarella</taxon>
    </lineage>
</organism>
<dbReference type="GO" id="GO:0016491">
    <property type="term" value="F:oxidoreductase activity"/>
    <property type="evidence" value="ECO:0007669"/>
    <property type="project" value="UniProtKB-KW"/>
</dbReference>
<feature type="region of interest" description="Disordered" evidence="4">
    <location>
        <begin position="76"/>
        <end position="98"/>
    </location>
</feature>
<feature type="region of interest" description="Disordered" evidence="4">
    <location>
        <begin position="128"/>
        <end position="206"/>
    </location>
</feature>
<dbReference type="InterPro" id="IPR036291">
    <property type="entry name" value="NAD(P)-bd_dom_sf"/>
</dbReference>
<feature type="compositionally biased region" description="Gly residues" evidence="4">
    <location>
        <begin position="179"/>
        <end position="198"/>
    </location>
</feature>